<comment type="cofactor">
    <cofactor evidence="2">
        <name>Fe cation</name>
        <dbReference type="ChEBI" id="CHEBI:24875"/>
    </cofactor>
    <text evidence="2">Binds 1 Fe cation per subunit.</text>
</comment>
<reference evidence="6 7" key="1">
    <citation type="submission" date="2016-04" db="EMBL/GenBank/DDBJ databases">
        <title>Complete genome sequence of Dokdonella koreensis DS-123T.</title>
        <authorList>
            <person name="Kim J.F."/>
            <person name="Lee H."/>
            <person name="Kwak M.-J."/>
        </authorList>
    </citation>
    <scope>NUCLEOTIDE SEQUENCE [LARGE SCALE GENOMIC DNA]</scope>
    <source>
        <strain evidence="6 7">DS-123</strain>
    </source>
</reference>
<feature type="binding site" evidence="2">
    <location>
        <position position="103"/>
    </location>
    <ligand>
        <name>Fe cation</name>
        <dbReference type="ChEBI" id="CHEBI:24875"/>
    </ligand>
</feature>
<dbReference type="OrthoDB" id="9780903at2"/>
<dbReference type="InterPro" id="IPR003829">
    <property type="entry name" value="Pirin_N_dom"/>
</dbReference>
<dbReference type="PIRSF" id="PIRSF006232">
    <property type="entry name" value="Pirin"/>
    <property type="match status" value="1"/>
</dbReference>
<dbReference type="InterPro" id="IPR008778">
    <property type="entry name" value="Pirin_C_dom"/>
</dbReference>
<evidence type="ECO:0000259" key="5">
    <source>
        <dbReference type="Pfam" id="PF05726"/>
    </source>
</evidence>
<protein>
    <submittedName>
        <fullName evidence="6">Pirin</fullName>
    </submittedName>
</protein>
<accession>A0A160DXC2</accession>
<dbReference type="RefSeq" id="WP_067650115.1">
    <property type="nucleotide sequence ID" value="NZ_CP015249.1"/>
</dbReference>
<proteinExistence type="inferred from homology"/>
<comment type="similarity">
    <text evidence="1 3">Belongs to the pirin family.</text>
</comment>
<dbReference type="InterPro" id="IPR012093">
    <property type="entry name" value="Pirin"/>
</dbReference>
<dbReference type="SUPFAM" id="SSF51182">
    <property type="entry name" value="RmlC-like cupins"/>
    <property type="match status" value="1"/>
</dbReference>
<dbReference type="InterPro" id="IPR011051">
    <property type="entry name" value="RmlC_Cupin_sf"/>
</dbReference>
<feature type="domain" description="Pirin C-terminal" evidence="5">
    <location>
        <begin position="178"/>
        <end position="277"/>
    </location>
</feature>
<dbReference type="CDD" id="cd02909">
    <property type="entry name" value="cupin_pirin_N"/>
    <property type="match status" value="1"/>
</dbReference>
<name>A0A160DXC2_9GAMM</name>
<dbReference type="EMBL" id="CP015249">
    <property type="protein sequence ID" value="ANB19358.1"/>
    <property type="molecule type" value="Genomic_DNA"/>
</dbReference>
<gene>
    <name evidence="6" type="ORF">I596_3369</name>
</gene>
<dbReference type="GO" id="GO:0046872">
    <property type="term" value="F:metal ion binding"/>
    <property type="evidence" value="ECO:0007669"/>
    <property type="project" value="UniProtKB-KW"/>
</dbReference>
<dbReference type="STRING" id="1300342.I596_3369"/>
<evidence type="ECO:0000259" key="4">
    <source>
        <dbReference type="Pfam" id="PF02678"/>
    </source>
</evidence>
<evidence type="ECO:0000256" key="2">
    <source>
        <dbReference type="PIRSR" id="PIRSR006232-1"/>
    </source>
</evidence>
<dbReference type="AlphaFoldDB" id="A0A160DXC2"/>
<dbReference type="PANTHER" id="PTHR13903">
    <property type="entry name" value="PIRIN-RELATED"/>
    <property type="match status" value="1"/>
</dbReference>
<dbReference type="Gene3D" id="2.60.120.10">
    <property type="entry name" value="Jelly Rolls"/>
    <property type="match status" value="2"/>
</dbReference>
<dbReference type="Pfam" id="PF02678">
    <property type="entry name" value="Pirin"/>
    <property type="match status" value="1"/>
</dbReference>
<keyword evidence="7" id="KW-1185">Reference proteome</keyword>
<evidence type="ECO:0000256" key="1">
    <source>
        <dbReference type="ARBA" id="ARBA00008416"/>
    </source>
</evidence>
<dbReference type="PANTHER" id="PTHR13903:SF8">
    <property type="entry name" value="PIRIN"/>
    <property type="match status" value="1"/>
</dbReference>
<evidence type="ECO:0000256" key="3">
    <source>
        <dbReference type="RuleBase" id="RU003457"/>
    </source>
</evidence>
<feature type="binding site" evidence="2">
    <location>
        <position position="101"/>
    </location>
    <ligand>
        <name>Fe cation</name>
        <dbReference type="ChEBI" id="CHEBI:24875"/>
    </ligand>
</feature>
<feature type="binding site" evidence="2">
    <location>
        <position position="57"/>
    </location>
    <ligand>
        <name>Fe cation</name>
        <dbReference type="ChEBI" id="CHEBI:24875"/>
    </ligand>
</feature>
<dbReference type="PATRIC" id="fig|1300342.3.peg.3291"/>
<evidence type="ECO:0000313" key="7">
    <source>
        <dbReference type="Proteomes" id="UP000076830"/>
    </source>
</evidence>
<dbReference type="KEGG" id="dko:I596_3369"/>
<keyword evidence="2" id="KW-0479">Metal-binding</keyword>
<feature type="domain" description="Pirin N-terminal" evidence="4">
    <location>
        <begin position="20"/>
        <end position="123"/>
    </location>
</feature>
<evidence type="ECO:0000313" key="6">
    <source>
        <dbReference type="EMBL" id="ANB19358.1"/>
    </source>
</evidence>
<dbReference type="Pfam" id="PF05726">
    <property type="entry name" value="Pirin_C"/>
    <property type="match status" value="1"/>
</dbReference>
<feature type="binding site" evidence="2">
    <location>
        <position position="59"/>
    </location>
    <ligand>
        <name>Fe cation</name>
        <dbReference type="ChEBI" id="CHEBI:24875"/>
    </ligand>
</feature>
<organism evidence="6 7">
    <name type="scientific">Dokdonella koreensis DS-123</name>
    <dbReference type="NCBI Taxonomy" id="1300342"/>
    <lineage>
        <taxon>Bacteria</taxon>
        <taxon>Pseudomonadati</taxon>
        <taxon>Pseudomonadota</taxon>
        <taxon>Gammaproteobacteria</taxon>
        <taxon>Lysobacterales</taxon>
        <taxon>Rhodanobacteraceae</taxon>
        <taxon>Dokdonella</taxon>
    </lineage>
</organism>
<keyword evidence="2" id="KW-0408">Iron</keyword>
<dbReference type="InterPro" id="IPR014710">
    <property type="entry name" value="RmlC-like_jellyroll"/>
</dbReference>
<dbReference type="Proteomes" id="UP000076830">
    <property type="component" value="Chromosome"/>
</dbReference>
<sequence>MSDDFLTIEPRIHDVGHLEVARFLPHMKCRHLGPFVFFDHIGPAAMPAGVGMDVRPHPHIGLATVTYLFEGAIEHRDSLGFDQVIRPGDVNWMTAGRGIVHSERTPAAERAAGQRMHGIQTWVALPQADEETTPAFHHHPAATLPSLTLDEGRVRLRVVAGDAFGLRSPVAVFARTLYVAIECDAGARLTIDEEHRERGIHVADGAVAIGGHTLTAGQMLVLPARGTFALHALVPTRLFLFGGDPLDGERFMWWNFVSSSRERIEQAKRDWSEGRFDQVPGETEFIPLPDR</sequence>